<protein>
    <submittedName>
        <fullName evidence="2">Uncharacterized protein</fullName>
    </submittedName>
</protein>
<gene>
    <name evidence="2" type="ORF">ACFPN6_37110</name>
</gene>
<keyword evidence="3" id="KW-1185">Reference proteome</keyword>
<feature type="compositionally biased region" description="Low complexity" evidence="1">
    <location>
        <begin position="49"/>
        <end position="62"/>
    </location>
</feature>
<evidence type="ECO:0000313" key="3">
    <source>
        <dbReference type="Proteomes" id="UP001596156"/>
    </source>
</evidence>
<feature type="compositionally biased region" description="Basic and acidic residues" evidence="1">
    <location>
        <begin position="63"/>
        <end position="72"/>
    </location>
</feature>
<organism evidence="2 3">
    <name type="scientific">Streptomyces fimbriatus</name>
    <dbReference type="NCBI Taxonomy" id="68197"/>
    <lineage>
        <taxon>Bacteria</taxon>
        <taxon>Bacillati</taxon>
        <taxon>Actinomycetota</taxon>
        <taxon>Actinomycetes</taxon>
        <taxon>Kitasatosporales</taxon>
        <taxon>Streptomycetaceae</taxon>
        <taxon>Streptomyces</taxon>
    </lineage>
</organism>
<feature type="region of interest" description="Disordered" evidence="1">
    <location>
        <begin position="1"/>
        <end position="93"/>
    </location>
</feature>
<evidence type="ECO:0000313" key="2">
    <source>
        <dbReference type="EMBL" id="MFC5230032.1"/>
    </source>
</evidence>
<comment type="caution">
    <text evidence="2">The sequence shown here is derived from an EMBL/GenBank/DDBJ whole genome shotgun (WGS) entry which is preliminary data.</text>
</comment>
<dbReference type="RefSeq" id="WP_344646172.1">
    <property type="nucleotide sequence ID" value="NZ_BAAASS010000031.1"/>
</dbReference>
<dbReference type="Proteomes" id="UP001596156">
    <property type="component" value="Unassembled WGS sequence"/>
</dbReference>
<dbReference type="EMBL" id="JBHSKL010000072">
    <property type="protein sequence ID" value="MFC5230032.1"/>
    <property type="molecule type" value="Genomic_DNA"/>
</dbReference>
<accession>A0ABW0DJW5</accession>
<feature type="compositionally biased region" description="Basic residues" evidence="1">
    <location>
        <begin position="73"/>
        <end position="85"/>
    </location>
</feature>
<proteinExistence type="predicted"/>
<reference evidence="3" key="1">
    <citation type="journal article" date="2019" name="Int. J. Syst. Evol. Microbiol.">
        <title>The Global Catalogue of Microorganisms (GCM) 10K type strain sequencing project: providing services to taxonomists for standard genome sequencing and annotation.</title>
        <authorList>
            <consortium name="The Broad Institute Genomics Platform"/>
            <consortium name="The Broad Institute Genome Sequencing Center for Infectious Disease"/>
            <person name="Wu L."/>
            <person name="Ma J."/>
        </authorList>
    </citation>
    <scope>NUCLEOTIDE SEQUENCE [LARGE SCALE GENOMIC DNA]</scope>
    <source>
        <strain evidence="3">CCM 8479</strain>
    </source>
</reference>
<name>A0ABW0DJW5_STRFI</name>
<evidence type="ECO:0000256" key="1">
    <source>
        <dbReference type="SAM" id="MobiDB-lite"/>
    </source>
</evidence>
<sequence>MPTFAEKARKAQQQKRAGRDEKDPADLSGAEEPNWDDPDSWGAGDSGADDSASRNAGDSAGGNEDRAQEPAHRPRGRAPRRRGRPRGPERVPLSVRVLPATDRKLTVAVEQTGLNPQSLVEQALEAYFRRLKIEDPGPAQEGAA</sequence>